<feature type="non-terminal residue" evidence="1">
    <location>
        <position position="1"/>
    </location>
</feature>
<name>A0A371HUE5_MUCPR</name>
<evidence type="ECO:0000313" key="2">
    <source>
        <dbReference type="Proteomes" id="UP000257109"/>
    </source>
</evidence>
<accession>A0A371HUE5</accession>
<dbReference type="SUPFAM" id="SSF53098">
    <property type="entry name" value="Ribonuclease H-like"/>
    <property type="match status" value="1"/>
</dbReference>
<dbReference type="AlphaFoldDB" id="A0A371HUE5"/>
<evidence type="ECO:0008006" key="3">
    <source>
        <dbReference type="Google" id="ProtNLM"/>
    </source>
</evidence>
<evidence type="ECO:0000313" key="1">
    <source>
        <dbReference type="EMBL" id="RDY06419.1"/>
    </source>
</evidence>
<comment type="caution">
    <text evidence="1">The sequence shown here is derived from an EMBL/GenBank/DDBJ whole genome shotgun (WGS) entry which is preliminary data.</text>
</comment>
<dbReference type="InterPro" id="IPR036397">
    <property type="entry name" value="RNaseH_sf"/>
</dbReference>
<gene>
    <name evidence="1" type="ORF">CR513_09583</name>
</gene>
<keyword evidence="2" id="KW-1185">Reference proteome</keyword>
<dbReference type="InterPro" id="IPR052160">
    <property type="entry name" value="Gypsy_RT_Integrase-like"/>
</dbReference>
<sequence length="178" mass="20865">MVEEPSIYCVETKQTLMDPLLEYFKKDVILEDLEAAKRLKWEASKYTSVDTKEEEYKMRKVYERMCGSHIRGRALANKIAKAGYYWPTLKGDYFEYVKKCDRCQQFVDIHKSLLELIHSVMSPWPFHKWGIDILGPFQVVAGQIKYLIMIVHYCTKWIKVESITTISAERVKVSIGRG</sequence>
<dbReference type="Gene3D" id="1.10.340.70">
    <property type="match status" value="1"/>
</dbReference>
<organism evidence="1 2">
    <name type="scientific">Mucuna pruriens</name>
    <name type="common">Velvet bean</name>
    <name type="synonym">Dolichos pruriens</name>
    <dbReference type="NCBI Taxonomy" id="157652"/>
    <lineage>
        <taxon>Eukaryota</taxon>
        <taxon>Viridiplantae</taxon>
        <taxon>Streptophyta</taxon>
        <taxon>Embryophyta</taxon>
        <taxon>Tracheophyta</taxon>
        <taxon>Spermatophyta</taxon>
        <taxon>Magnoliopsida</taxon>
        <taxon>eudicotyledons</taxon>
        <taxon>Gunneridae</taxon>
        <taxon>Pentapetalae</taxon>
        <taxon>rosids</taxon>
        <taxon>fabids</taxon>
        <taxon>Fabales</taxon>
        <taxon>Fabaceae</taxon>
        <taxon>Papilionoideae</taxon>
        <taxon>50 kb inversion clade</taxon>
        <taxon>NPAAA clade</taxon>
        <taxon>indigoferoid/millettioid clade</taxon>
        <taxon>Phaseoleae</taxon>
        <taxon>Mucuna</taxon>
    </lineage>
</organism>
<reference evidence="1" key="1">
    <citation type="submission" date="2018-05" db="EMBL/GenBank/DDBJ databases">
        <title>Draft genome of Mucuna pruriens seed.</title>
        <authorList>
            <person name="Nnadi N.E."/>
            <person name="Vos R."/>
            <person name="Hasami M.H."/>
            <person name="Devisetty U.K."/>
            <person name="Aguiy J.C."/>
        </authorList>
    </citation>
    <scope>NUCLEOTIDE SEQUENCE [LARGE SCALE GENOMIC DNA]</scope>
    <source>
        <strain evidence="1">JCA_2017</strain>
    </source>
</reference>
<dbReference type="Gene3D" id="3.30.420.10">
    <property type="entry name" value="Ribonuclease H-like superfamily/Ribonuclease H"/>
    <property type="match status" value="1"/>
</dbReference>
<dbReference type="GO" id="GO:0003676">
    <property type="term" value="F:nucleic acid binding"/>
    <property type="evidence" value="ECO:0007669"/>
    <property type="project" value="InterPro"/>
</dbReference>
<protein>
    <recommendedName>
        <fullName evidence="3">Integrase zinc-binding domain-containing protein</fullName>
    </recommendedName>
</protein>
<dbReference type="PANTHER" id="PTHR47266">
    <property type="entry name" value="ENDONUCLEASE-RELATED"/>
    <property type="match status" value="1"/>
</dbReference>
<proteinExistence type="predicted"/>
<dbReference type="Proteomes" id="UP000257109">
    <property type="component" value="Unassembled WGS sequence"/>
</dbReference>
<dbReference type="InterPro" id="IPR012337">
    <property type="entry name" value="RNaseH-like_sf"/>
</dbReference>
<dbReference type="OrthoDB" id="1741911at2759"/>
<dbReference type="EMBL" id="QJKJ01001689">
    <property type="protein sequence ID" value="RDY06419.1"/>
    <property type="molecule type" value="Genomic_DNA"/>
</dbReference>